<dbReference type="GO" id="GO:0008270">
    <property type="term" value="F:zinc ion binding"/>
    <property type="evidence" value="ECO:0007669"/>
    <property type="project" value="UniProtKB-KW"/>
</dbReference>
<dbReference type="InterPro" id="IPR041367">
    <property type="entry name" value="Znf-CCCH_4"/>
</dbReference>
<dbReference type="PANTHER" id="PTHR46527">
    <property type="entry name" value="NUCLEOPORIN-LIKE PROTEIN 2"/>
    <property type="match status" value="1"/>
</dbReference>
<protein>
    <recommendedName>
        <fullName evidence="7">Nucleoporin NUP42</fullName>
    </recommendedName>
    <alternativeName>
        <fullName evidence="8">Nucleoporin-like protein 2</fullName>
    </alternativeName>
</protein>
<comment type="function">
    <text evidence="6">Required for the export of mRNAs containing poly(A) tails from the nucleus into the cytoplasm.</text>
</comment>
<comment type="caution">
    <text evidence="12">The sequence shown here is derived from an EMBL/GenBank/DDBJ whole genome shotgun (WGS) entry which is preliminary data.</text>
</comment>
<evidence type="ECO:0000256" key="9">
    <source>
        <dbReference type="PROSITE-ProRule" id="PRU00723"/>
    </source>
</evidence>
<evidence type="ECO:0000256" key="3">
    <source>
        <dbReference type="ARBA" id="ARBA00022771"/>
    </source>
</evidence>
<evidence type="ECO:0000259" key="11">
    <source>
        <dbReference type="PROSITE" id="PS50103"/>
    </source>
</evidence>
<accession>A0A8X6N8C4</accession>
<dbReference type="InterPro" id="IPR000571">
    <property type="entry name" value="Znf_CCCH"/>
</dbReference>
<keyword evidence="2 9" id="KW-0479">Metal-binding</keyword>
<keyword evidence="3 9" id="KW-0863">Zinc-finger</keyword>
<dbReference type="Gene3D" id="4.10.1000.10">
    <property type="entry name" value="Zinc finger, CCCH-type"/>
    <property type="match status" value="1"/>
</dbReference>
<comment type="subcellular location">
    <subcellularLocation>
        <location evidence="1">Nucleus membrane</location>
        <topology evidence="1">Peripheral membrane protein</topology>
        <orientation evidence="1">Cytoplasmic side</orientation>
    </subcellularLocation>
</comment>
<keyword evidence="5" id="KW-0539">Nucleus</keyword>
<dbReference type="Pfam" id="PF18044">
    <property type="entry name" value="zf-CCCH_4"/>
    <property type="match status" value="1"/>
</dbReference>
<dbReference type="SMART" id="SM00356">
    <property type="entry name" value="ZnF_C3H1"/>
    <property type="match status" value="1"/>
</dbReference>
<name>A0A8X6N8C4_NEPPI</name>
<evidence type="ECO:0000256" key="1">
    <source>
        <dbReference type="ARBA" id="ARBA00004335"/>
    </source>
</evidence>
<evidence type="ECO:0000313" key="13">
    <source>
        <dbReference type="Proteomes" id="UP000887013"/>
    </source>
</evidence>
<dbReference type="AlphaFoldDB" id="A0A8X6N8C4"/>
<feature type="compositionally biased region" description="Polar residues" evidence="10">
    <location>
        <begin position="80"/>
        <end position="89"/>
    </location>
</feature>
<dbReference type="PANTHER" id="PTHR46527:SF1">
    <property type="entry name" value="NUCLEOPORIN NUP42"/>
    <property type="match status" value="1"/>
</dbReference>
<evidence type="ECO:0000256" key="6">
    <source>
        <dbReference type="ARBA" id="ARBA00037262"/>
    </source>
</evidence>
<keyword evidence="4 9" id="KW-0862">Zinc</keyword>
<evidence type="ECO:0000256" key="2">
    <source>
        <dbReference type="ARBA" id="ARBA00022723"/>
    </source>
</evidence>
<evidence type="ECO:0000256" key="8">
    <source>
        <dbReference type="ARBA" id="ARBA00042384"/>
    </source>
</evidence>
<dbReference type="Proteomes" id="UP000887013">
    <property type="component" value="Unassembled WGS sequence"/>
</dbReference>
<keyword evidence="13" id="KW-1185">Reference proteome</keyword>
<evidence type="ECO:0000256" key="7">
    <source>
        <dbReference type="ARBA" id="ARBA00039886"/>
    </source>
</evidence>
<dbReference type="SUPFAM" id="SSF90229">
    <property type="entry name" value="CCCH zinc finger"/>
    <property type="match status" value="1"/>
</dbReference>
<feature type="zinc finger region" description="C3H1-type" evidence="9">
    <location>
        <begin position="1"/>
        <end position="25"/>
    </location>
</feature>
<dbReference type="PROSITE" id="PS50103">
    <property type="entry name" value="ZF_C3H1"/>
    <property type="match status" value="1"/>
</dbReference>
<gene>
    <name evidence="12" type="ORF">NPIL_303711</name>
</gene>
<reference evidence="12" key="1">
    <citation type="submission" date="2020-08" db="EMBL/GenBank/DDBJ databases">
        <title>Multicomponent nature underlies the extraordinary mechanical properties of spider dragline silk.</title>
        <authorList>
            <person name="Kono N."/>
            <person name="Nakamura H."/>
            <person name="Mori M."/>
            <person name="Yoshida Y."/>
            <person name="Ohtoshi R."/>
            <person name="Malay A.D."/>
            <person name="Moran D.A.P."/>
            <person name="Tomita M."/>
            <person name="Numata K."/>
            <person name="Arakawa K."/>
        </authorList>
    </citation>
    <scope>NUCLEOTIDE SEQUENCE</scope>
</reference>
<evidence type="ECO:0000256" key="10">
    <source>
        <dbReference type="SAM" id="MobiDB-lite"/>
    </source>
</evidence>
<evidence type="ECO:0000256" key="5">
    <source>
        <dbReference type="ARBA" id="ARBA00023242"/>
    </source>
</evidence>
<feature type="domain" description="C3H1-type" evidence="11">
    <location>
        <begin position="1"/>
        <end position="25"/>
    </location>
</feature>
<feature type="compositionally biased region" description="Low complexity" evidence="10">
    <location>
        <begin position="65"/>
        <end position="78"/>
    </location>
</feature>
<dbReference type="InterPro" id="IPR036855">
    <property type="entry name" value="Znf_CCCH_sf"/>
</dbReference>
<evidence type="ECO:0000313" key="12">
    <source>
        <dbReference type="EMBL" id="GFT00662.1"/>
    </source>
</evidence>
<dbReference type="InterPro" id="IPR051767">
    <property type="entry name" value="Nucleoporin_NUP42"/>
</dbReference>
<dbReference type="EMBL" id="BMAW01006826">
    <property type="protein sequence ID" value="GFT00662.1"/>
    <property type="molecule type" value="Genomic_DNA"/>
</dbReference>
<feature type="compositionally biased region" description="Basic and acidic residues" evidence="10">
    <location>
        <begin position="32"/>
        <end position="44"/>
    </location>
</feature>
<evidence type="ECO:0000256" key="4">
    <source>
        <dbReference type="ARBA" id="ARBA00022833"/>
    </source>
</evidence>
<proteinExistence type="predicted"/>
<sequence>MTVCRYFLQGNCRFGDRCRFEHTDPYSTHYETTPRRNDYNRYDSRSYNYNSRGRNDYSYDDDGLQTSYSNQQYNQRYYPSENNQYRSSYSKNDRYNTQARSGYGMQEGNSYQQNYYANKNEWVSDDYRRQTEQRRNTELFSSSTPKSKINFSFKDPEIQAKKDHSIDLHMNENNLVYAELIKDDIKTWELGSQWPFTCYSPIQERSSFPGFIDLSPEELRYEAYKAKENNTYDSYVESVNKVLQNIKLRRDQLKEPSVQMISMIERFRNGQDLVSESSVDGIFPLTKSNKSVLEDMVAEESVVQKCASSFSFKTTLENDNVSKSSASNFSFKTTLENDNASKSSASNFSFKLPPNVELKQSSQVTGSDIYSPLEKLSNQDKEQFSASTFTLGKIPTMPPPQALCF</sequence>
<feature type="region of interest" description="Disordered" evidence="10">
    <location>
        <begin position="31"/>
        <end position="89"/>
    </location>
</feature>
<dbReference type="GO" id="GO:0031965">
    <property type="term" value="C:nuclear membrane"/>
    <property type="evidence" value="ECO:0007669"/>
    <property type="project" value="UniProtKB-SubCell"/>
</dbReference>
<dbReference type="OrthoDB" id="20729at2759"/>
<organism evidence="12 13">
    <name type="scientific">Nephila pilipes</name>
    <name type="common">Giant wood spider</name>
    <name type="synonym">Nephila maculata</name>
    <dbReference type="NCBI Taxonomy" id="299642"/>
    <lineage>
        <taxon>Eukaryota</taxon>
        <taxon>Metazoa</taxon>
        <taxon>Ecdysozoa</taxon>
        <taxon>Arthropoda</taxon>
        <taxon>Chelicerata</taxon>
        <taxon>Arachnida</taxon>
        <taxon>Araneae</taxon>
        <taxon>Araneomorphae</taxon>
        <taxon>Entelegynae</taxon>
        <taxon>Araneoidea</taxon>
        <taxon>Nephilidae</taxon>
        <taxon>Nephila</taxon>
    </lineage>
</organism>